<name>A0ABU5L9P5_9RICK</name>
<sequence>MRKDNEFKKIINSSDKIKLINNYLNKKFQKKVIGFASSFINYNKSSARV</sequence>
<accession>A0ABU5L9P5</accession>
<evidence type="ECO:0000313" key="1">
    <source>
        <dbReference type="EMBL" id="MDZ5762843.1"/>
    </source>
</evidence>
<dbReference type="Proteomes" id="UP001293791">
    <property type="component" value="Unassembled WGS sequence"/>
</dbReference>
<keyword evidence="2" id="KW-1185">Reference proteome</keyword>
<gene>
    <name evidence="1" type="ORF">Cyrtocomes_01239</name>
</gene>
<dbReference type="EMBL" id="JARGYT010000137">
    <property type="protein sequence ID" value="MDZ5762843.1"/>
    <property type="molecule type" value="Genomic_DNA"/>
</dbReference>
<evidence type="ECO:0000313" key="2">
    <source>
        <dbReference type="Proteomes" id="UP001293791"/>
    </source>
</evidence>
<proteinExistence type="predicted"/>
<reference evidence="1 2" key="1">
    <citation type="submission" date="2023-02" db="EMBL/GenBank/DDBJ databases">
        <title>Host association and intracellularity evolved multiple times independently in the Rickettsiales.</title>
        <authorList>
            <person name="Castelli M."/>
            <person name="Nardi T."/>
            <person name="Gammuto L."/>
            <person name="Bellinzona G."/>
            <person name="Sabaneyeva E."/>
            <person name="Potekhin A."/>
            <person name="Serra V."/>
            <person name="Petroni G."/>
            <person name="Sassera D."/>
        </authorList>
    </citation>
    <scope>NUCLEOTIDE SEQUENCE [LARGE SCALE GENOMIC DNA]</scope>
    <source>
        <strain evidence="1 2">BOD18</strain>
    </source>
</reference>
<protein>
    <submittedName>
        <fullName evidence="1">Uncharacterized protein</fullName>
    </submittedName>
</protein>
<organism evidence="1 2">
    <name type="scientific">Candidatus Cyrtobacter comes</name>
    <dbReference type="NCBI Taxonomy" id="675776"/>
    <lineage>
        <taxon>Bacteria</taxon>
        <taxon>Pseudomonadati</taxon>
        <taxon>Pseudomonadota</taxon>
        <taxon>Alphaproteobacteria</taxon>
        <taxon>Rickettsiales</taxon>
        <taxon>Candidatus Midichloriaceae</taxon>
        <taxon>Candidatus Cyrtobacter</taxon>
    </lineage>
</organism>
<comment type="caution">
    <text evidence="1">The sequence shown here is derived from an EMBL/GenBank/DDBJ whole genome shotgun (WGS) entry which is preliminary data.</text>
</comment>